<sequence>MLSTNEMEGNIGVGDAIYGPLLKVLKICALRLHIPPPTFNEANERKKLKSWAKVIFFWFIGVLILYRCIVLAINQYILMALKSTEKGRSYLRPWHTFWLISLVTTLAITAATEVVLVGEKPILSHDRLREGTLQYISILLFIPNLFIQFWSVVCAVCSIALLSLLHKAILSELSYFNDEIVEAAANGQLLHVDLLINYASRHLDILIICDIFNRRINIFISAWILLSLSAIIFNAISFFTSISNWSTAILCILLITIWAINMGIVVGNCFSLYTQIHRTRYLLLYEKNIWENANEKICFLLLL</sequence>
<reference evidence="3" key="1">
    <citation type="submission" date="2022-11" db="UniProtKB">
        <authorList>
            <consortium name="WormBaseParasite"/>
        </authorList>
    </citation>
    <scope>IDENTIFICATION</scope>
</reference>
<dbReference type="PANTHER" id="PTHR31930">
    <property type="entry name" value="SERPENTINE RECEPTOR, CLASS R"/>
    <property type="match status" value="1"/>
</dbReference>
<evidence type="ECO:0000313" key="3">
    <source>
        <dbReference type="WBParaSite" id="PgR013_g077_t03"/>
    </source>
</evidence>
<dbReference type="Pfam" id="PF03268">
    <property type="entry name" value="DUF267"/>
    <property type="match status" value="1"/>
</dbReference>
<proteinExistence type="predicted"/>
<keyword evidence="1" id="KW-0472">Membrane</keyword>
<dbReference type="PANTHER" id="PTHR31930:SF1">
    <property type="entry name" value="SERPENTINE RECEPTOR, CLASS R"/>
    <property type="match status" value="1"/>
</dbReference>
<organism evidence="2 3">
    <name type="scientific">Parascaris univalens</name>
    <name type="common">Nematode worm</name>
    <dbReference type="NCBI Taxonomy" id="6257"/>
    <lineage>
        <taxon>Eukaryota</taxon>
        <taxon>Metazoa</taxon>
        <taxon>Ecdysozoa</taxon>
        <taxon>Nematoda</taxon>
        <taxon>Chromadorea</taxon>
        <taxon>Rhabditida</taxon>
        <taxon>Spirurina</taxon>
        <taxon>Ascaridomorpha</taxon>
        <taxon>Ascaridoidea</taxon>
        <taxon>Ascarididae</taxon>
        <taxon>Parascaris</taxon>
    </lineage>
</organism>
<evidence type="ECO:0000313" key="2">
    <source>
        <dbReference type="Proteomes" id="UP000887569"/>
    </source>
</evidence>
<feature type="transmembrane region" description="Helical" evidence="1">
    <location>
        <begin position="55"/>
        <end position="77"/>
    </location>
</feature>
<evidence type="ECO:0000256" key="1">
    <source>
        <dbReference type="SAM" id="Phobius"/>
    </source>
</evidence>
<name>A0A915AU38_PARUN</name>
<dbReference type="WBParaSite" id="PgR013_g077_t03">
    <property type="protein sequence ID" value="PgR013_g077_t03"/>
    <property type="gene ID" value="PgR013_g077"/>
</dbReference>
<feature type="transmembrane region" description="Helical" evidence="1">
    <location>
        <begin position="245"/>
        <end position="273"/>
    </location>
</feature>
<keyword evidence="2" id="KW-1185">Reference proteome</keyword>
<feature type="transmembrane region" description="Helical" evidence="1">
    <location>
        <begin position="138"/>
        <end position="165"/>
    </location>
</feature>
<protein>
    <submittedName>
        <fullName evidence="3">Secreted protein</fullName>
    </submittedName>
</protein>
<keyword evidence="1" id="KW-0812">Transmembrane</keyword>
<dbReference type="AlphaFoldDB" id="A0A915AU38"/>
<keyword evidence="1" id="KW-1133">Transmembrane helix</keyword>
<accession>A0A915AU38</accession>
<feature type="transmembrane region" description="Helical" evidence="1">
    <location>
        <begin position="216"/>
        <end position="239"/>
    </location>
</feature>
<feature type="transmembrane region" description="Helical" evidence="1">
    <location>
        <begin position="97"/>
        <end position="118"/>
    </location>
</feature>
<dbReference type="Proteomes" id="UP000887569">
    <property type="component" value="Unplaced"/>
</dbReference>
<dbReference type="InterPro" id="IPR004950">
    <property type="entry name" value="DUF267_CAE_spp"/>
</dbReference>